<dbReference type="Proteomes" id="UP001304769">
    <property type="component" value="Unassembled WGS sequence"/>
</dbReference>
<accession>A0ABU5TB49</accession>
<keyword evidence="1" id="KW-0175">Coiled coil</keyword>
<dbReference type="RefSeq" id="WP_323280826.1">
    <property type="nucleotide sequence ID" value="NZ_JAYGGQ010000019.1"/>
</dbReference>
<feature type="compositionally biased region" description="Basic and acidic residues" evidence="2">
    <location>
        <begin position="126"/>
        <end position="137"/>
    </location>
</feature>
<feature type="region of interest" description="Disordered" evidence="2">
    <location>
        <begin position="106"/>
        <end position="137"/>
    </location>
</feature>
<keyword evidence="4" id="KW-1185">Reference proteome</keyword>
<evidence type="ECO:0000313" key="4">
    <source>
        <dbReference type="Proteomes" id="UP001304769"/>
    </source>
</evidence>
<name>A0ABU5TB49_9MICC</name>
<reference evidence="3 4" key="1">
    <citation type="submission" date="2023-12" db="EMBL/GenBank/DDBJ databases">
        <title>Sinomonas terricola sp. nov, isolated from litchi orchard soil in Guangdong, PR China.</title>
        <authorList>
            <person name="Jiaxin W."/>
            <person name="Yang Z."/>
            <person name="Honghui Z."/>
        </authorList>
    </citation>
    <scope>NUCLEOTIDE SEQUENCE [LARGE SCALE GENOMIC DNA]</scope>
    <source>
        <strain evidence="3 4">JGH33</strain>
    </source>
</reference>
<protein>
    <submittedName>
        <fullName evidence="3">Uncharacterized protein</fullName>
    </submittedName>
</protein>
<proteinExistence type="predicted"/>
<sequence>MAGTRKSAAQLAARERARERAAEFTRRNEQLIGLAAEYFEAEQAADRILAEAREAAAAIIAKAEAEAEQAAGRSAGIVRAMLATGESRAGVAERLGVSAAEVKRAAEAPAAVPGAEAGSESAGAAEGREDGRAEDAA</sequence>
<evidence type="ECO:0000256" key="2">
    <source>
        <dbReference type="SAM" id="MobiDB-lite"/>
    </source>
</evidence>
<gene>
    <name evidence="3" type="ORF">SPF06_19510</name>
</gene>
<organism evidence="3 4">
    <name type="scientific">Sinomonas terricola</name>
    <dbReference type="NCBI Taxonomy" id="3110330"/>
    <lineage>
        <taxon>Bacteria</taxon>
        <taxon>Bacillati</taxon>
        <taxon>Actinomycetota</taxon>
        <taxon>Actinomycetes</taxon>
        <taxon>Micrococcales</taxon>
        <taxon>Micrococcaceae</taxon>
        <taxon>Sinomonas</taxon>
    </lineage>
</organism>
<feature type="coiled-coil region" evidence="1">
    <location>
        <begin position="14"/>
        <end position="73"/>
    </location>
</feature>
<comment type="caution">
    <text evidence="3">The sequence shown here is derived from an EMBL/GenBank/DDBJ whole genome shotgun (WGS) entry which is preliminary data.</text>
</comment>
<evidence type="ECO:0000256" key="1">
    <source>
        <dbReference type="SAM" id="Coils"/>
    </source>
</evidence>
<dbReference type="EMBL" id="JAYGGQ010000019">
    <property type="protein sequence ID" value="MEA5456916.1"/>
    <property type="molecule type" value="Genomic_DNA"/>
</dbReference>
<evidence type="ECO:0000313" key="3">
    <source>
        <dbReference type="EMBL" id="MEA5456916.1"/>
    </source>
</evidence>
<feature type="compositionally biased region" description="Low complexity" evidence="2">
    <location>
        <begin position="107"/>
        <end position="125"/>
    </location>
</feature>